<feature type="domain" description="Beta-ketoacyl-[acyl-carrier-protein] synthase III N-terminal" evidence="15">
    <location>
        <begin position="114"/>
        <end position="191"/>
    </location>
</feature>
<dbReference type="STRING" id="1219032.GCA_001515545_02121"/>
<dbReference type="UniPathway" id="UPA00094"/>
<dbReference type="NCBIfam" id="NF006829">
    <property type="entry name" value="PRK09352.1"/>
    <property type="match status" value="1"/>
</dbReference>
<comment type="subcellular location">
    <subcellularLocation>
        <location evidence="13">Cytoplasm</location>
    </subcellularLocation>
</comment>
<keyword evidence="6 13" id="KW-0808">Transferase</keyword>
<dbReference type="InterPro" id="IPR013751">
    <property type="entry name" value="ACP_syn_III_N"/>
</dbReference>
<dbReference type="HAMAP" id="MF_01815">
    <property type="entry name" value="FabH"/>
    <property type="match status" value="1"/>
</dbReference>
<dbReference type="GO" id="GO:0044550">
    <property type="term" value="P:secondary metabolite biosynthetic process"/>
    <property type="evidence" value="ECO:0007669"/>
    <property type="project" value="TreeGrafter"/>
</dbReference>
<proteinExistence type="inferred from homology"/>
<evidence type="ECO:0000256" key="1">
    <source>
        <dbReference type="ARBA" id="ARBA00005194"/>
    </source>
</evidence>
<dbReference type="GO" id="GO:0033818">
    <property type="term" value="F:beta-ketoacyl-acyl-carrier-protein synthase III activity"/>
    <property type="evidence" value="ECO:0007669"/>
    <property type="project" value="UniProtKB-UniRule"/>
</dbReference>
<evidence type="ECO:0000256" key="9">
    <source>
        <dbReference type="ARBA" id="ARBA00023160"/>
    </source>
</evidence>
<dbReference type="GO" id="GO:0006633">
    <property type="term" value="P:fatty acid biosynthetic process"/>
    <property type="evidence" value="ECO:0007669"/>
    <property type="project" value="UniProtKB-UniRule"/>
</dbReference>
<dbReference type="Gene3D" id="3.40.47.10">
    <property type="match status" value="1"/>
</dbReference>
<keyword evidence="5 13" id="KW-0444">Lipid biosynthesis</keyword>
<comment type="pathway">
    <text evidence="1 13">Lipid metabolism; fatty acid biosynthesis.</text>
</comment>
<evidence type="ECO:0000259" key="15">
    <source>
        <dbReference type="Pfam" id="PF08545"/>
    </source>
</evidence>
<comment type="caution">
    <text evidence="16">The sequence shown here is derived from an EMBL/GenBank/DDBJ whole genome shotgun (WGS) entry which is preliminary data.</text>
</comment>
<reference evidence="17" key="1">
    <citation type="submission" date="2017-09" db="EMBL/GenBank/DDBJ databases">
        <title>FDA dAtabase for Regulatory Grade micrObial Sequences (FDA-ARGOS): Supporting development and validation of Infectious Disease Dx tests.</title>
        <authorList>
            <person name="Minogue T."/>
            <person name="Wolcott M."/>
            <person name="Wasieloski L."/>
            <person name="Aguilar W."/>
            <person name="Moore D."/>
            <person name="Tallon L."/>
            <person name="Sadzewicz L."/>
            <person name="Ott S."/>
            <person name="Zhao X."/>
            <person name="Nagaraj S."/>
            <person name="Vavikolanu K."/>
            <person name="Aluvathingal J."/>
            <person name="Nadendla S."/>
            <person name="Sichtig H."/>
        </authorList>
    </citation>
    <scope>NUCLEOTIDE SEQUENCE [LARGE SCALE GENOMIC DNA]</scope>
    <source>
        <strain evidence="17">FDAARGOS_394</strain>
    </source>
</reference>
<dbReference type="EMBL" id="PDEA01000001">
    <property type="protein sequence ID" value="PEH90584.1"/>
    <property type="molecule type" value="Genomic_DNA"/>
</dbReference>
<dbReference type="Proteomes" id="UP000220246">
    <property type="component" value="Unassembled WGS sequence"/>
</dbReference>
<comment type="subunit">
    <text evidence="13">Homodimer.</text>
</comment>
<evidence type="ECO:0000256" key="8">
    <source>
        <dbReference type="ARBA" id="ARBA00023098"/>
    </source>
</evidence>
<evidence type="ECO:0000256" key="10">
    <source>
        <dbReference type="ARBA" id="ARBA00023268"/>
    </source>
</evidence>
<feature type="active site" evidence="13">
    <location>
        <position position="120"/>
    </location>
</feature>
<gene>
    <name evidence="13" type="primary">fabH</name>
    <name evidence="16" type="ORF">CRM82_20040</name>
</gene>
<feature type="active site" evidence="13">
    <location>
        <position position="283"/>
    </location>
</feature>
<evidence type="ECO:0000256" key="12">
    <source>
        <dbReference type="ARBA" id="ARBA00051096"/>
    </source>
</evidence>
<comment type="similarity">
    <text evidence="2 13">Belongs to the thiolase-like superfamily. FabH family.</text>
</comment>
<dbReference type="EC" id="2.3.1.180" evidence="3 13"/>
<dbReference type="InterPro" id="IPR013747">
    <property type="entry name" value="ACP_syn_III_C"/>
</dbReference>
<dbReference type="NCBIfam" id="TIGR00747">
    <property type="entry name" value="fabH"/>
    <property type="match status" value="1"/>
</dbReference>
<evidence type="ECO:0000256" key="3">
    <source>
        <dbReference type="ARBA" id="ARBA00012333"/>
    </source>
</evidence>
<evidence type="ECO:0000256" key="13">
    <source>
        <dbReference type="HAMAP-Rule" id="MF_01815"/>
    </source>
</evidence>
<evidence type="ECO:0000256" key="2">
    <source>
        <dbReference type="ARBA" id="ARBA00008642"/>
    </source>
</evidence>
<dbReference type="Pfam" id="PF08541">
    <property type="entry name" value="ACP_syn_III_C"/>
    <property type="match status" value="1"/>
</dbReference>
<dbReference type="FunFam" id="3.40.47.10:FF:000004">
    <property type="entry name" value="3-oxoacyl-[acyl-carrier-protein] synthase 3"/>
    <property type="match status" value="1"/>
</dbReference>
<evidence type="ECO:0000256" key="5">
    <source>
        <dbReference type="ARBA" id="ARBA00022516"/>
    </source>
</evidence>
<evidence type="ECO:0000259" key="14">
    <source>
        <dbReference type="Pfam" id="PF08541"/>
    </source>
</evidence>
<evidence type="ECO:0000256" key="6">
    <source>
        <dbReference type="ARBA" id="ARBA00022679"/>
    </source>
</evidence>
<dbReference type="PANTHER" id="PTHR34069:SF2">
    <property type="entry name" value="BETA-KETOACYL-[ACYL-CARRIER-PROTEIN] SYNTHASE III"/>
    <property type="match status" value="1"/>
</dbReference>
<sequence>MTRYARITGTGSYLPPRRLTNNDLAAELAQRGIETSDEWIVERTGIHARHFAAPDVGSSDLALEASRNALEAAGITAQDLDLIIVATSTPDMVFPSTAAILQHKLGITNGCPAFDVQAVCSGFVYALTVADAMIRSGSARRVLVVGAEVFSRILNFNDRTTCVLFGDGAGAVVVEASEEPGILASDLHADGSHVGILCVPGHVSGGEVLGSPMLTMDGQAVFKLAVGVLEKAARATLDKAGMTDADIDWLIPHQANIRIMQSTARKLKLPMEKVVVTVGEHGNTSAASIPLALDHAVRNGQVQKGQNVLLEGVGGGFTWGAVLLKM</sequence>
<evidence type="ECO:0000313" key="16">
    <source>
        <dbReference type="EMBL" id="PEH90584.1"/>
    </source>
</evidence>
<dbReference type="RefSeq" id="WP_066537162.1">
    <property type="nucleotide sequence ID" value="NZ_DALZQJ010000040.1"/>
</dbReference>
<comment type="domain">
    <text evidence="13">The last Arg residue of the ACP-binding site is essential for the weak association between ACP/AcpP and FabH.</text>
</comment>
<evidence type="ECO:0000256" key="11">
    <source>
        <dbReference type="ARBA" id="ARBA00023315"/>
    </source>
</evidence>
<dbReference type="AlphaFoldDB" id="A0A2A7UZD3"/>
<keyword evidence="11 13" id="KW-0012">Acyltransferase</keyword>
<dbReference type="InterPro" id="IPR016039">
    <property type="entry name" value="Thiolase-like"/>
</dbReference>
<organism evidence="16 17">
    <name type="scientific">Comamonas terrigena</name>
    <dbReference type="NCBI Taxonomy" id="32013"/>
    <lineage>
        <taxon>Bacteria</taxon>
        <taxon>Pseudomonadati</taxon>
        <taxon>Pseudomonadota</taxon>
        <taxon>Betaproteobacteria</taxon>
        <taxon>Burkholderiales</taxon>
        <taxon>Comamonadaceae</taxon>
        <taxon>Comamonas</taxon>
    </lineage>
</organism>
<name>A0A2A7UZD3_COMTR</name>
<keyword evidence="17" id="KW-1185">Reference proteome</keyword>
<evidence type="ECO:0000256" key="4">
    <source>
        <dbReference type="ARBA" id="ARBA00022490"/>
    </source>
</evidence>
<dbReference type="OrthoDB" id="9815506at2"/>
<feature type="domain" description="Beta-ketoacyl-[acyl-carrier-protein] synthase III C-terminal" evidence="14">
    <location>
        <begin position="237"/>
        <end position="325"/>
    </location>
</feature>
<dbReference type="Pfam" id="PF08545">
    <property type="entry name" value="ACP_syn_III"/>
    <property type="match status" value="1"/>
</dbReference>
<comment type="catalytic activity">
    <reaction evidence="12">
        <text>malonyl-[ACP] + acetyl-CoA + H(+) = 3-oxobutanoyl-[ACP] + CO2 + CoA</text>
        <dbReference type="Rhea" id="RHEA:12080"/>
        <dbReference type="Rhea" id="RHEA-COMP:9623"/>
        <dbReference type="Rhea" id="RHEA-COMP:9625"/>
        <dbReference type="ChEBI" id="CHEBI:15378"/>
        <dbReference type="ChEBI" id="CHEBI:16526"/>
        <dbReference type="ChEBI" id="CHEBI:57287"/>
        <dbReference type="ChEBI" id="CHEBI:57288"/>
        <dbReference type="ChEBI" id="CHEBI:78449"/>
        <dbReference type="ChEBI" id="CHEBI:78450"/>
        <dbReference type="EC" id="2.3.1.180"/>
    </reaction>
    <physiologicalReaction direction="left-to-right" evidence="12">
        <dbReference type="Rhea" id="RHEA:12081"/>
    </physiologicalReaction>
</comment>
<dbReference type="InterPro" id="IPR004655">
    <property type="entry name" value="FabH"/>
</dbReference>
<keyword evidence="10 13" id="KW-0511">Multifunctional enzyme</keyword>
<keyword evidence="7 13" id="KW-0276">Fatty acid metabolism</keyword>
<keyword evidence="4 13" id="KW-0963">Cytoplasm</keyword>
<dbReference type="SUPFAM" id="SSF53901">
    <property type="entry name" value="Thiolase-like"/>
    <property type="match status" value="1"/>
</dbReference>
<dbReference type="PANTHER" id="PTHR34069">
    <property type="entry name" value="3-OXOACYL-[ACYL-CARRIER-PROTEIN] SYNTHASE 3"/>
    <property type="match status" value="1"/>
</dbReference>
<protein>
    <recommendedName>
        <fullName evidence="3 13">Beta-ketoacyl-[acyl-carrier-protein] synthase III</fullName>
        <shortName evidence="13">Beta-ketoacyl-ACP synthase III</shortName>
        <shortName evidence="13">KAS III</shortName>
        <ecNumber evidence="3 13">2.3.1.180</ecNumber>
    </recommendedName>
    <alternativeName>
        <fullName evidence="13">3-oxoacyl-[acyl-carrier-protein] synthase 3</fullName>
    </alternativeName>
    <alternativeName>
        <fullName evidence="13">3-oxoacyl-[acyl-carrier-protein] synthase III</fullName>
    </alternativeName>
</protein>
<feature type="active site" evidence="13">
    <location>
        <position position="253"/>
    </location>
</feature>
<keyword evidence="9 13" id="KW-0275">Fatty acid biosynthesis</keyword>
<comment type="function">
    <text evidence="13">Catalyzes the condensation reaction of fatty acid synthesis by the addition to an acyl acceptor of two carbons from malonyl-ACP. Catalyzes the first condensation reaction which initiates fatty acid synthesis and may therefore play a role in governing the total rate of fatty acid production. Possesses both acetoacetyl-ACP synthase and acetyl transacylase activities. Its substrate specificity determines the biosynthesis of branched-chain and/or straight-chain of fatty acids.</text>
</comment>
<dbReference type="GO" id="GO:0004315">
    <property type="term" value="F:3-oxoacyl-[acyl-carrier-protein] synthase activity"/>
    <property type="evidence" value="ECO:0007669"/>
    <property type="project" value="InterPro"/>
</dbReference>
<keyword evidence="8 13" id="KW-0443">Lipid metabolism</keyword>
<accession>A0A2A7UZD3</accession>
<evidence type="ECO:0000313" key="17">
    <source>
        <dbReference type="Proteomes" id="UP000220246"/>
    </source>
</evidence>
<evidence type="ECO:0000256" key="7">
    <source>
        <dbReference type="ARBA" id="ARBA00022832"/>
    </source>
</evidence>
<feature type="region of interest" description="ACP-binding" evidence="13">
    <location>
        <begin position="254"/>
        <end position="258"/>
    </location>
</feature>
<dbReference type="GeneID" id="80802926"/>
<dbReference type="GO" id="GO:0005737">
    <property type="term" value="C:cytoplasm"/>
    <property type="evidence" value="ECO:0007669"/>
    <property type="project" value="UniProtKB-SubCell"/>
</dbReference>
<dbReference type="CDD" id="cd00830">
    <property type="entry name" value="KAS_III"/>
    <property type="match status" value="1"/>
</dbReference>